<dbReference type="EMBL" id="MU853386">
    <property type="protein sequence ID" value="KAK4107032.1"/>
    <property type="molecule type" value="Genomic_DNA"/>
</dbReference>
<accession>A0AAN6QGY8</accession>
<proteinExistence type="predicted"/>
<dbReference type="Proteomes" id="UP001302812">
    <property type="component" value="Unassembled WGS sequence"/>
</dbReference>
<dbReference type="GeneID" id="89934230"/>
<comment type="caution">
    <text evidence="1">The sequence shown here is derived from an EMBL/GenBank/DDBJ whole genome shotgun (WGS) entry which is preliminary data.</text>
</comment>
<evidence type="ECO:0000313" key="1">
    <source>
        <dbReference type="EMBL" id="KAK4107032.1"/>
    </source>
</evidence>
<dbReference type="RefSeq" id="XP_064664602.1">
    <property type="nucleotide sequence ID" value="XM_064810106.1"/>
</dbReference>
<reference evidence="1" key="2">
    <citation type="submission" date="2023-05" db="EMBL/GenBank/DDBJ databases">
        <authorList>
            <consortium name="Lawrence Berkeley National Laboratory"/>
            <person name="Steindorff A."/>
            <person name="Hensen N."/>
            <person name="Bonometti L."/>
            <person name="Westerberg I."/>
            <person name="Brannstrom I.O."/>
            <person name="Guillou S."/>
            <person name="Cros-Aarteil S."/>
            <person name="Calhoun S."/>
            <person name="Haridas S."/>
            <person name="Kuo A."/>
            <person name="Mondo S."/>
            <person name="Pangilinan J."/>
            <person name="Riley R."/>
            <person name="Labutti K."/>
            <person name="Andreopoulos B."/>
            <person name="Lipzen A."/>
            <person name="Chen C."/>
            <person name="Yanf M."/>
            <person name="Daum C."/>
            <person name="Ng V."/>
            <person name="Clum A."/>
            <person name="Ohm R."/>
            <person name="Martin F."/>
            <person name="Silar P."/>
            <person name="Natvig D."/>
            <person name="Lalanne C."/>
            <person name="Gautier V."/>
            <person name="Ament-Velasquez S.L."/>
            <person name="Kruys A."/>
            <person name="Hutchinson M.I."/>
            <person name="Powell A.J."/>
            <person name="Barry K."/>
            <person name="Miller A.N."/>
            <person name="Grigoriev I.V."/>
            <person name="Debuchy R."/>
            <person name="Gladieux P."/>
            <person name="Thoren M.H."/>
            <person name="Johannesson H."/>
        </authorList>
    </citation>
    <scope>NUCLEOTIDE SEQUENCE</scope>
    <source>
        <strain evidence="1">CBS 508.74</strain>
    </source>
</reference>
<gene>
    <name evidence="1" type="ORF">N656DRAFT_562815</name>
</gene>
<keyword evidence="2" id="KW-1185">Reference proteome</keyword>
<dbReference type="AlphaFoldDB" id="A0AAN6QGY8"/>
<sequence>MLRVADRVHVRLSRSQGPSWHWLHQRLMYLHTLIYILRTWFPECTRQPKGNEGKLLICAKETVFLKAKAGREARCHTPYPECHHQPQSLPAAAFGNAVGTQPCRTIHSNKWLGEKSLRAAHHRRVPSSRFPGLWVSETTSLLDWPMAMGCSQATVPQGKLWLIPLPIFDQAMCSPTLPFPFPPLAWVAIGSEALALQVSYGIARDKAPACINCLPVHILGCGATSLLAVYVYGIDLVL</sequence>
<name>A0AAN6QGY8_9PEZI</name>
<reference evidence="1" key="1">
    <citation type="journal article" date="2023" name="Mol. Phylogenet. Evol.">
        <title>Genome-scale phylogeny and comparative genomics of the fungal order Sordariales.</title>
        <authorList>
            <person name="Hensen N."/>
            <person name="Bonometti L."/>
            <person name="Westerberg I."/>
            <person name="Brannstrom I.O."/>
            <person name="Guillou S."/>
            <person name="Cros-Aarteil S."/>
            <person name="Calhoun S."/>
            <person name="Haridas S."/>
            <person name="Kuo A."/>
            <person name="Mondo S."/>
            <person name="Pangilinan J."/>
            <person name="Riley R."/>
            <person name="LaButti K."/>
            <person name="Andreopoulos B."/>
            <person name="Lipzen A."/>
            <person name="Chen C."/>
            <person name="Yan M."/>
            <person name="Daum C."/>
            <person name="Ng V."/>
            <person name="Clum A."/>
            <person name="Steindorff A."/>
            <person name="Ohm R.A."/>
            <person name="Martin F."/>
            <person name="Silar P."/>
            <person name="Natvig D.O."/>
            <person name="Lalanne C."/>
            <person name="Gautier V."/>
            <person name="Ament-Velasquez S.L."/>
            <person name="Kruys A."/>
            <person name="Hutchinson M.I."/>
            <person name="Powell A.J."/>
            <person name="Barry K."/>
            <person name="Miller A.N."/>
            <person name="Grigoriev I.V."/>
            <person name="Debuchy R."/>
            <person name="Gladieux P."/>
            <person name="Hiltunen Thoren M."/>
            <person name="Johannesson H."/>
        </authorList>
    </citation>
    <scope>NUCLEOTIDE SEQUENCE</scope>
    <source>
        <strain evidence="1">CBS 508.74</strain>
    </source>
</reference>
<protein>
    <submittedName>
        <fullName evidence="1">Uncharacterized protein</fullName>
    </submittedName>
</protein>
<organism evidence="1 2">
    <name type="scientific">Canariomyces notabilis</name>
    <dbReference type="NCBI Taxonomy" id="2074819"/>
    <lineage>
        <taxon>Eukaryota</taxon>
        <taxon>Fungi</taxon>
        <taxon>Dikarya</taxon>
        <taxon>Ascomycota</taxon>
        <taxon>Pezizomycotina</taxon>
        <taxon>Sordariomycetes</taxon>
        <taxon>Sordariomycetidae</taxon>
        <taxon>Sordariales</taxon>
        <taxon>Chaetomiaceae</taxon>
        <taxon>Canariomyces</taxon>
    </lineage>
</organism>
<evidence type="ECO:0000313" key="2">
    <source>
        <dbReference type="Proteomes" id="UP001302812"/>
    </source>
</evidence>